<name>A0A9P7FQW1_9AGAR</name>
<reference evidence="1" key="1">
    <citation type="submission" date="2021-02" db="EMBL/GenBank/DDBJ databases">
        <authorList>
            <person name="Nieuwenhuis M."/>
            <person name="Van De Peppel L.J.J."/>
        </authorList>
    </citation>
    <scope>NUCLEOTIDE SEQUENCE</scope>
    <source>
        <strain evidence="1">D49</strain>
    </source>
</reference>
<reference evidence="1" key="2">
    <citation type="submission" date="2021-10" db="EMBL/GenBank/DDBJ databases">
        <title>Phylogenomics reveals ancestral predisposition of the termite-cultivated fungus Termitomyces towards a domesticated lifestyle.</title>
        <authorList>
            <person name="Auxier B."/>
            <person name="Grum-Grzhimaylo A."/>
            <person name="Cardenas M.E."/>
            <person name="Lodge J.D."/>
            <person name="Laessoe T."/>
            <person name="Pedersen O."/>
            <person name="Smith M.E."/>
            <person name="Kuyper T.W."/>
            <person name="Franco-Molano E.A."/>
            <person name="Baroni T.J."/>
            <person name="Aanen D.K."/>
        </authorList>
    </citation>
    <scope>NUCLEOTIDE SEQUENCE</scope>
    <source>
        <strain evidence="1">D49</strain>
    </source>
</reference>
<organism evidence="1 2">
    <name type="scientific">Sphagnurus paluster</name>
    <dbReference type="NCBI Taxonomy" id="117069"/>
    <lineage>
        <taxon>Eukaryota</taxon>
        <taxon>Fungi</taxon>
        <taxon>Dikarya</taxon>
        <taxon>Basidiomycota</taxon>
        <taxon>Agaricomycotina</taxon>
        <taxon>Agaricomycetes</taxon>
        <taxon>Agaricomycetidae</taxon>
        <taxon>Agaricales</taxon>
        <taxon>Tricholomatineae</taxon>
        <taxon>Lyophyllaceae</taxon>
        <taxon>Sphagnurus</taxon>
    </lineage>
</organism>
<sequence length="214" mass="23481">MSSTASPFLDDIFYPLPHPGPTFLATVSDLAIWRVFVDDVDRFSVLLASCTAVQKLRLYISNTFTDPADEIFRALKTLCTISSAPALKSLTLVFHTGDPPVSLSLIANFSNLVDTWRGIEGRQGLAYGGEYQINLFLVTKYYINKNVANAAEAVRVRFGVSDGVARIAGRALDHTFGLPIYVGIWKSADVLAMKSIRELWQEVGRGDGFVELTG</sequence>
<dbReference type="AlphaFoldDB" id="A0A9P7FQW1"/>
<evidence type="ECO:0000313" key="2">
    <source>
        <dbReference type="Proteomes" id="UP000717328"/>
    </source>
</evidence>
<proteinExistence type="predicted"/>
<dbReference type="EMBL" id="JABCKI010006127">
    <property type="protein sequence ID" value="KAG5635301.1"/>
    <property type="molecule type" value="Genomic_DNA"/>
</dbReference>
<comment type="caution">
    <text evidence="1">The sequence shown here is derived from an EMBL/GenBank/DDBJ whole genome shotgun (WGS) entry which is preliminary data.</text>
</comment>
<accession>A0A9P7FQW1</accession>
<protein>
    <submittedName>
        <fullName evidence="1">Uncharacterized protein</fullName>
    </submittedName>
</protein>
<keyword evidence="2" id="KW-1185">Reference proteome</keyword>
<gene>
    <name evidence="1" type="ORF">H0H81_011783</name>
</gene>
<evidence type="ECO:0000313" key="1">
    <source>
        <dbReference type="EMBL" id="KAG5635301.1"/>
    </source>
</evidence>
<dbReference type="Proteomes" id="UP000717328">
    <property type="component" value="Unassembled WGS sequence"/>
</dbReference>